<dbReference type="InterPro" id="IPR020843">
    <property type="entry name" value="ER"/>
</dbReference>
<dbReference type="PANTHER" id="PTHR43677:SF1">
    <property type="entry name" value="ACRYLYL-COA REDUCTASE ACUI-RELATED"/>
    <property type="match status" value="1"/>
</dbReference>
<dbReference type="EMBL" id="CP001802">
    <property type="protein sequence ID" value="ACY23765.1"/>
    <property type="molecule type" value="Genomic_DNA"/>
</dbReference>
<organism evidence="2 3">
    <name type="scientific">Gordonia bronchialis (strain ATCC 25592 / DSM 43247 / BCRC 13721 / JCM 3198 / KCTC 3076 / NBRC 16047 / NCTC 10667)</name>
    <name type="common">Rhodococcus bronchialis</name>
    <dbReference type="NCBI Taxonomy" id="526226"/>
    <lineage>
        <taxon>Bacteria</taxon>
        <taxon>Bacillati</taxon>
        <taxon>Actinomycetota</taxon>
        <taxon>Actinomycetes</taxon>
        <taxon>Mycobacteriales</taxon>
        <taxon>Gordoniaceae</taxon>
        <taxon>Gordonia</taxon>
    </lineage>
</organism>
<gene>
    <name evidence="2" type="ordered locus">Gbro_4639</name>
</gene>
<dbReference type="OrthoDB" id="9782155at2"/>
<dbReference type="Proteomes" id="UP000001219">
    <property type="component" value="Chromosome"/>
</dbReference>
<dbReference type="Gene3D" id="3.90.180.10">
    <property type="entry name" value="Medium-chain alcohol dehydrogenases, catalytic domain"/>
    <property type="match status" value="1"/>
</dbReference>
<sequence>MTTVPSFPAYRAPAAKQPAELVTLGPDDLGEGDLTVRVRYSSLNYKDGLAVLGKPGVVRQFPLTCGIDLAGEVVDAATDSGFTAGDAVVLTGAGLSETRDGGFAGYARVDATPVVPAPSSLGLWGSMAVGTAGLTAMLCVLRLEQAGVTPEQGPVLVTGATGGVGSFAVLLLSRLGYEVHASTGSADEHQYLRDLGATEIIERDTLTGEPRPLAKERWAGAVDSVGGATLANVLPQIRYSGAVASCGLAGGAGLSTTVMPFILRNVALLGVDSVNAPIELRRAAWSRLDDALSVDDLRAIAVTAGFDDVPALAEKILAGQIRGRVVIEVAPE</sequence>
<dbReference type="SUPFAM" id="SSF51735">
    <property type="entry name" value="NAD(P)-binding Rossmann-fold domains"/>
    <property type="match status" value="1"/>
</dbReference>
<dbReference type="Gene3D" id="3.40.50.720">
    <property type="entry name" value="NAD(P)-binding Rossmann-like Domain"/>
    <property type="match status" value="1"/>
</dbReference>
<dbReference type="STRING" id="526226.Gbro_4639"/>
<evidence type="ECO:0000259" key="1">
    <source>
        <dbReference type="SMART" id="SM00829"/>
    </source>
</evidence>
<dbReference type="InterPro" id="IPR036291">
    <property type="entry name" value="NAD(P)-bd_dom_sf"/>
</dbReference>
<dbReference type="NCBIfam" id="TIGR02823">
    <property type="entry name" value="oxido_YhdH"/>
    <property type="match status" value="1"/>
</dbReference>
<evidence type="ECO:0000313" key="3">
    <source>
        <dbReference type="Proteomes" id="UP000001219"/>
    </source>
</evidence>
<feature type="domain" description="Enoyl reductase (ER)" evidence="1">
    <location>
        <begin position="19"/>
        <end position="327"/>
    </location>
</feature>
<dbReference type="SMART" id="SM00829">
    <property type="entry name" value="PKS_ER"/>
    <property type="match status" value="1"/>
</dbReference>
<dbReference type="Pfam" id="PF08240">
    <property type="entry name" value="ADH_N"/>
    <property type="match status" value="1"/>
</dbReference>
<dbReference type="InterPro" id="IPR051397">
    <property type="entry name" value="Zn-ADH-like_protein"/>
</dbReference>
<dbReference type="InterPro" id="IPR011032">
    <property type="entry name" value="GroES-like_sf"/>
</dbReference>
<dbReference type="PANTHER" id="PTHR43677">
    <property type="entry name" value="SHORT-CHAIN DEHYDROGENASE/REDUCTASE"/>
    <property type="match status" value="1"/>
</dbReference>
<dbReference type="eggNOG" id="COG0604">
    <property type="taxonomic scope" value="Bacteria"/>
</dbReference>
<dbReference type="InterPro" id="IPR013149">
    <property type="entry name" value="ADH-like_C"/>
</dbReference>
<dbReference type="RefSeq" id="WP_012836247.1">
    <property type="nucleotide sequence ID" value="NC_013441.1"/>
</dbReference>
<dbReference type="SUPFAM" id="SSF50129">
    <property type="entry name" value="GroES-like"/>
    <property type="match status" value="1"/>
</dbReference>
<dbReference type="HOGENOM" id="CLU_026673_26_3_11"/>
<dbReference type="AlphaFoldDB" id="D0L7H6"/>
<reference evidence="3" key="1">
    <citation type="submission" date="2009-10" db="EMBL/GenBank/DDBJ databases">
        <title>The complete chromosome of Gordonia bronchialis DSM 43247.</title>
        <authorList>
            <consortium name="US DOE Joint Genome Institute (JGI-PGF)"/>
            <person name="Lucas S."/>
            <person name="Copeland A."/>
            <person name="Lapidus A."/>
            <person name="Glavina del Rio T."/>
            <person name="Dalin E."/>
            <person name="Tice H."/>
            <person name="Bruce D."/>
            <person name="Goodwin L."/>
            <person name="Pitluck S."/>
            <person name="Kyrpides N."/>
            <person name="Mavromatis K."/>
            <person name="Ivanova N."/>
            <person name="Ovchinnikova G."/>
            <person name="Saunders E."/>
            <person name="Brettin T."/>
            <person name="Detter J.C."/>
            <person name="Han C."/>
            <person name="Larimer F."/>
            <person name="Land M."/>
            <person name="Hauser L."/>
            <person name="Markowitz V."/>
            <person name="Cheng J.-F."/>
            <person name="Hugenholtz P."/>
            <person name="Woyke T."/>
            <person name="Wu D."/>
            <person name="Jando M."/>
            <person name="Schneider S."/>
            <person name="Goeker M."/>
            <person name="Klenk H.-P."/>
            <person name="Eisen J.A."/>
        </authorList>
    </citation>
    <scope>NUCLEOTIDE SEQUENCE [LARGE SCALE GENOMIC DNA]</scope>
    <source>
        <strain evidence="3">ATCC 25592 / DSM 43247 / BCRC 13721 / JCM 3198 / KCTC 3076 / NBRC 16047 / NCTC 10667</strain>
    </source>
</reference>
<name>D0L7H6_GORB4</name>
<keyword evidence="3" id="KW-1185">Reference proteome</keyword>
<protein>
    <submittedName>
        <fullName evidence="2">Quinone oxidoreductase, YhdH/YhfP family</fullName>
    </submittedName>
</protein>
<proteinExistence type="predicted"/>
<dbReference type="KEGG" id="gbr:Gbro_4639"/>
<dbReference type="InterPro" id="IPR013154">
    <property type="entry name" value="ADH-like_N"/>
</dbReference>
<accession>D0L7H6</accession>
<reference evidence="2 3" key="2">
    <citation type="journal article" date="2010" name="Stand. Genomic Sci.">
        <title>Complete genome sequence of Gordonia bronchialis type strain (3410).</title>
        <authorList>
            <person name="Ivanova N."/>
            <person name="Sikorski J."/>
            <person name="Jando M."/>
            <person name="Lapidus A."/>
            <person name="Nolan M."/>
            <person name="Lucas S."/>
            <person name="Del Rio T.G."/>
            <person name="Tice H."/>
            <person name="Copeland A."/>
            <person name="Cheng J.F."/>
            <person name="Chen F."/>
            <person name="Bruce D."/>
            <person name="Goodwin L."/>
            <person name="Pitluck S."/>
            <person name="Mavromatis K."/>
            <person name="Ovchinnikova G."/>
            <person name="Pati A."/>
            <person name="Chen A."/>
            <person name="Palaniappan K."/>
            <person name="Land M."/>
            <person name="Hauser L."/>
            <person name="Chang Y.J."/>
            <person name="Jeffries C.D."/>
            <person name="Chain P."/>
            <person name="Saunders E."/>
            <person name="Han C."/>
            <person name="Detter J.C."/>
            <person name="Brettin T."/>
            <person name="Rohde M."/>
            <person name="Goker M."/>
            <person name="Bristow J."/>
            <person name="Eisen J.A."/>
            <person name="Markowitz V."/>
            <person name="Hugenholtz P."/>
            <person name="Klenk H.P."/>
            <person name="Kyrpides N.C."/>
        </authorList>
    </citation>
    <scope>NUCLEOTIDE SEQUENCE [LARGE SCALE GENOMIC DNA]</scope>
    <source>
        <strain evidence="3">ATCC 25592 / DSM 43247 / BCRC 13721 / JCM 3198 / KCTC 3076 / NBRC 16047 / NCTC 10667</strain>
    </source>
</reference>
<dbReference type="CDD" id="cd08288">
    <property type="entry name" value="MDR_yhdh"/>
    <property type="match status" value="1"/>
</dbReference>
<dbReference type="Pfam" id="PF00107">
    <property type="entry name" value="ADH_zinc_N"/>
    <property type="match status" value="1"/>
</dbReference>
<evidence type="ECO:0000313" key="2">
    <source>
        <dbReference type="EMBL" id="ACY23765.1"/>
    </source>
</evidence>
<dbReference type="InterPro" id="IPR014188">
    <property type="entry name" value="Acrylyl-CoA_reductase_AcuI"/>
</dbReference>
<dbReference type="GO" id="GO:0043957">
    <property type="term" value="F:acryloyl-CoA reductase (NADPH) activity"/>
    <property type="evidence" value="ECO:0007669"/>
    <property type="project" value="TreeGrafter"/>
</dbReference>